<dbReference type="STRING" id="1678841.TBC1_12494"/>
<dbReference type="InterPro" id="IPR053225">
    <property type="entry name" value="Acyl-CoA_N-acyltransferase"/>
</dbReference>
<dbReference type="InterPro" id="IPR000182">
    <property type="entry name" value="GNAT_dom"/>
</dbReference>
<dbReference type="PANTHER" id="PTHR20958">
    <property type="entry name" value="GLYCINE N-ACYLTRANSFERASE-LIKE PROTEIN"/>
    <property type="match status" value="1"/>
</dbReference>
<dbReference type="CDD" id="cd04301">
    <property type="entry name" value="NAT_SF"/>
    <property type="match status" value="1"/>
</dbReference>
<gene>
    <name evidence="2" type="ORF">TBC1_12494</name>
</gene>
<dbReference type="EMBL" id="DF968183">
    <property type="protein sequence ID" value="GAP44683.1"/>
    <property type="molecule type" value="Genomic_DNA"/>
</dbReference>
<dbReference type="Proteomes" id="UP000053091">
    <property type="component" value="Unassembled WGS sequence"/>
</dbReference>
<dbReference type="AlphaFoldDB" id="A0A0S7C143"/>
<dbReference type="PROSITE" id="PS51186">
    <property type="entry name" value="GNAT"/>
    <property type="match status" value="1"/>
</dbReference>
<proteinExistence type="predicted"/>
<dbReference type="Gene3D" id="3.40.630.30">
    <property type="match status" value="1"/>
</dbReference>
<evidence type="ECO:0000313" key="3">
    <source>
        <dbReference type="Proteomes" id="UP000053091"/>
    </source>
</evidence>
<accession>A0A0S7C143</accession>
<dbReference type="InterPro" id="IPR016181">
    <property type="entry name" value="Acyl_CoA_acyltransferase"/>
</dbReference>
<dbReference type="OrthoDB" id="9797456at2"/>
<protein>
    <submittedName>
        <fullName evidence="2">FR47-like protein</fullName>
    </submittedName>
</protein>
<organism evidence="2">
    <name type="scientific">Lentimicrobium saccharophilum</name>
    <dbReference type="NCBI Taxonomy" id="1678841"/>
    <lineage>
        <taxon>Bacteria</taxon>
        <taxon>Pseudomonadati</taxon>
        <taxon>Bacteroidota</taxon>
        <taxon>Bacteroidia</taxon>
        <taxon>Bacteroidales</taxon>
        <taxon>Lentimicrobiaceae</taxon>
        <taxon>Lentimicrobium</taxon>
    </lineage>
</organism>
<keyword evidence="3" id="KW-1185">Reference proteome</keyword>
<dbReference type="PANTHER" id="PTHR20958:SF6">
    <property type="entry name" value="GLYCINE N-ACYLTRANSFERASE-LIKE PROTEIN"/>
    <property type="match status" value="1"/>
</dbReference>
<name>A0A0S7C143_9BACT</name>
<dbReference type="InterPro" id="IPR013653">
    <property type="entry name" value="GCN5-like_dom"/>
</dbReference>
<evidence type="ECO:0000259" key="1">
    <source>
        <dbReference type="PROSITE" id="PS51186"/>
    </source>
</evidence>
<evidence type="ECO:0000313" key="2">
    <source>
        <dbReference type="EMBL" id="GAP44683.1"/>
    </source>
</evidence>
<feature type="domain" description="N-acetyltransferase" evidence="1">
    <location>
        <begin position="112"/>
        <end position="237"/>
    </location>
</feature>
<dbReference type="SUPFAM" id="SSF55729">
    <property type="entry name" value="Acyl-CoA N-acyltransferases (Nat)"/>
    <property type="match status" value="1"/>
</dbReference>
<dbReference type="RefSeq" id="WP_062044378.1">
    <property type="nucleotide sequence ID" value="NZ_DF968183.1"/>
</dbReference>
<sequence length="237" mass="27551">MLTEENRQLLLKEPEQNVSILCLAEEYPLLEVMEQTGMLMCRFQSDEEWCHFSHNADAGFIKNFFGKHGQRQFIVVSDSHLFDWINKTYRVAWSISCYRLFLNLSVFPEPAADIDQLRPDDLRYVYDNSKYQQFLNMDYLTKRLELGGGYCIRYQQSPVAWIMTHDDGSVGMLHVLDAYRGRGFARRLVSAMSRKVHQKGRPVFAHIEPTNIASLGLFGSLGFIVRNRLTWARVSKP</sequence>
<reference evidence="2" key="1">
    <citation type="journal article" date="2015" name="Genome Announc.">
        <title>Draft Genome Sequence of Bacteroidales Strain TBC1, a Novel Isolate from a Methanogenic Wastewater Treatment System.</title>
        <authorList>
            <person name="Tourlousse D.M."/>
            <person name="Matsuura N."/>
            <person name="Sun L."/>
            <person name="Toyonaga M."/>
            <person name="Kuroda K."/>
            <person name="Ohashi A."/>
            <person name="Cruz R."/>
            <person name="Yamaguchi T."/>
            <person name="Sekiguchi Y."/>
        </authorList>
    </citation>
    <scope>NUCLEOTIDE SEQUENCE [LARGE SCALE GENOMIC DNA]</scope>
    <source>
        <strain evidence="2">TBC1</strain>
    </source>
</reference>
<dbReference type="GO" id="GO:0016747">
    <property type="term" value="F:acyltransferase activity, transferring groups other than amino-acyl groups"/>
    <property type="evidence" value="ECO:0007669"/>
    <property type="project" value="InterPro"/>
</dbReference>
<dbReference type="Pfam" id="PF08445">
    <property type="entry name" value="FR47"/>
    <property type="match status" value="1"/>
</dbReference>